<evidence type="ECO:0000313" key="2">
    <source>
        <dbReference type="Proteomes" id="UP000566324"/>
    </source>
</evidence>
<sequence>MAPALRAVRIDDSPSGFQDAADFFASLSIAILINTVAAGRNRTPLRGASTLGLRARRSAKRPPNSTNISTVRGAALDAFGPVITCHFPADASVQTGTTDPSDNLYRVRALFKQIGERTEGVLAPELAKVSAILSIVGRQAEGFPRRSLRHSRTRSSDPASSLCCATRWTSSPGRTARAWVTALTRRGLYGRKALPLIKPGQPSLYIERPYASMRTLGSRSQ</sequence>
<organism evidence="1 2">
    <name type="scientific">Sphingosinicella soli</name>
    <dbReference type="NCBI Taxonomy" id="333708"/>
    <lineage>
        <taxon>Bacteria</taxon>
        <taxon>Pseudomonadati</taxon>
        <taxon>Pseudomonadota</taxon>
        <taxon>Alphaproteobacteria</taxon>
        <taxon>Sphingomonadales</taxon>
        <taxon>Sphingosinicellaceae</taxon>
        <taxon>Sphingosinicella</taxon>
    </lineage>
</organism>
<proteinExistence type="predicted"/>
<name>A0A7W7F519_9SPHN</name>
<dbReference type="Proteomes" id="UP000566324">
    <property type="component" value="Unassembled WGS sequence"/>
</dbReference>
<dbReference type="EMBL" id="JACHNZ010000003">
    <property type="protein sequence ID" value="MBB4630846.1"/>
    <property type="molecule type" value="Genomic_DNA"/>
</dbReference>
<evidence type="ECO:0000313" key="1">
    <source>
        <dbReference type="EMBL" id="MBB4630846.1"/>
    </source>
</evidence>
<dbReference type="AlphaFoldDB" id="A0A7W7F519"/>
<comment type="caution">
    <text evidence="1">The sequence shown here is derived from an EMBL/GenBank/DDBJ whole genome shotgun (WGS) entry which is preliminary data.</text>
</comment>
<protein>
    <submittedName>
        <fullName evidence="1">Uncharacterized protein</fullName>
    </submittedName>
</protein>
<accession>A0A7W7F519</accession>
<reference evidence="1 2" key="1">
    <citation type="submission" date="2020-08" db="EMBL/GenBank/DDBJ databases">
        <title>Genomic Encyclopedia of Type Strains, Phase IV (KMG-IV): sequencing the most valuable type-strain genomes for metagenomic binning, comparative biology and taxonomic classification.</title>
        <authorList>
            <person name="Goeker M."/>
        </authorList>
    </citation>
    <scope>NUCLEOTIDE SEQUENCE [LARGE SCALE GENOMIC DNA]</scope>
    <source>
        <strain evidence="1 2">DSM 17328</strain>
    </source>
</reference>
<gene>
    <name evidence="1" type="ORF">GGQ98_000451</name>
</gene>
<keyword evidence="2" id="KW-1185">Reference proteome</keyword>